<protein>
    <submittedName>
        <fullName evidence="1">Phage uncharacterized protein (Phage_XkdX)</fullName>
    </submittedName>
</protein>
<sequence>MLEFLKIQYRYRRITAEKLRSYVPKIITAKQFEQITGRAYEDSTTDAME</sequence>
<gene>
    <name evidence="1" type="ORF">SAMN04515656_1028</name>
</gene>
<dbReference type="RefSeq" id="WP_090304308.1">
    <property type="nucleotide sequence ID" value="NZ_FNRK01000002.1"/>
</dbReference>
<keyword evidence="2" id="KW-1185">Reference proteome</keyword>
<dbReference type="OrthoDB" id="9970743at2"/>
<organism evidence="1 2">
    <name type="scientific">Eubacterium aggregans</name>
    <dbReference type="NCBI Taxonomy" id="81409"/>
    <lineage>
        <taxon>Bacteria</taxon>
        <taxon>Bacillati</taxon>
        <taxon>Bacillota</taxon>
        <taxon>Clostridia</taxon>
        <taxon>Eubacteriales</taxon>
        <taxon>Eubacteriaceae</taxon>
        <taxon>Eubacterium</taxon>
    </lineage>
</organism>
<evidence type="ECO:0000313" key="1">
    <source>
        <dbReference type="EMBL" id="SDZ97212.1"/>
    </source>
</evidence>
<dbReference type="Proteomes" id="UP000199394">
    <property type="component" value="Unassembled WGS sequence"/>
</dbReference>
<accession>A0A1H3XF14</accession>
<proteinExistence type="predicted"/>
<reference evidence="1 2" key="1">
    <citation type="submission" date="2016-10" db="EMBL/GenBank/DDBJ databases">
        <authorList>
            <person name="de Groot N.N."/>
        </authorList>
    </citation>
    <scope>NUCLEOTIDE SEQUENCE [LARGE SCALE GENOMIC DNA]</scope>
    <source>
        <strain evidence="1 2">SR12</strain>
    </source>
</reference>
<dbReference type="STRING" id="81409.SAMN04515656_1028"/>
<dbReference type="InterPro" id="IPR010022">
    <property type="entry name" value="XkdX"/>
</dbReference>
<evidence type="ECO:0000313" key="2">
    <source>
        <dbReference type="Proteomes" id="UP000199394"/>
    </source>
</evidence>
<dbReference type="AlphaFoldDB" id="A0A1H3XF14"/>
<dbReference type="EMBL" id="FNRK01000002">
    <property type="protein sequence ID" value="SDZ97212.1"/>
    <property type="molecule type" value="Genomic_DNA"/>
</dbReference>
<name>A0A1H3XF14_9FIRM</name>
<dbReference type="Pfam" id="PF09693">
    <property type="entry name" value="Phage_XkdX"/>
    <property type="match status" value="1"/>
</dbReference>